<keyword evidence="4" id="KW-1185">Reference proteome</keyword>
<dbReference type="InterPro" id="IPR052293">
    <property type="entry name" value="SRRP"/>
</dbReference>
<evidence type="ECO:0000259" key="2">
    <source>
        <dbReference type="Pfam" id="PF04972"/>
    </source>
</evidence>
<gene>
    <name evidence="3" type="ORF">DKW60_02245</name>
</gene>
<sequence>MIKDLCRIGSDMSKKRWKLWAIPGFLGLLALTMLTRCNPIENDLQQRSQSILNDQGMSWAKTELDGRGRDLLLTGVAPSEDAKNQAINLTQGVYGVRTVDHDITVKEYVSSVFKINHSTDKVTLSGSLPDQASIDLAVNKAQSLYGEANVVNELSINEMAKKPAWLAGAASLMAALYGAENLAMDATDSHVNISGTVGSEEAKAQLVQQAKASFGDQFSESIKVVQVGPTAEELAAIEAARVAEEQRLAAEAEAARIAEEKRLAAEAEAARIAEEKRLAAEAEAARIAEEKRLAAEAEAARIAEEKRLAAEAEAARIAEEKRLAAEAEAARIAEEKRLAAEAEAARIAEEKRIAAEAEAARIAEEKRIAAEAEAARLAEEKRIAEAAEAARLAKEAEEARIAQAKRLAEHNRQMLVYCQLKLNELINTNPPVFANDSGMILGSGYGVLGIITLHVNSCSDLLHRNHQYIDVVSQAGKDETSPQSPAMGYARAKAIISYLENINGIHPGLLRPRENTATDSIGESQLHFTITE</sequence>
<reference evidence="3 4" key="1">
    <citation type="submission" date="2018-05" db="EMBL/GenBank/DDBJ databases">
        <title>Leucothrix arctica sp. nov., isolated from Arctic seawater.</title>
        <authorList>
            <person name="Choi A."/>
            <person name="Baek K."/>
        </authorList>
    </citation>
    <scope>NUCLEOTIDE SEQUENCE [LARGE SCALE GENOMIC DNA]</scope>
    <source>
        <strain evidence="3 4">JCM 18388</strain>
    </source>
</reference>
<dbReference type="EMBL" id="QGKM01000004">
    <property type="protein sequence ID" value="PWR00393.1"/>
    <property type="molecule type" value="Genomic_DNA"/>
</dbReference>
<dbReference type="PANTHER" id="PTHR12239:SF41">
    <property type="entry name" value="MEMBRANE ASSOCIATED PROTEIN, PUTATIVE-RELATED"/>
    <property type="match status" value="1"/>
</dbReference>
<keyword evidence="1" id="KW-0175">Coiled coil</keyword>
<evidence type="ECO:0000313" key="3">
    <source>
        <dbReference type="EMBL" id="PWR00393.1"/>
    </source>
</evidence>
<protein>
    <recommendedName>
        <fullName evidence="2">BON domain-containing protein</fullName>
    </recommendedName>
</protein>
<dbReference type="Proteomes" id="UP000245539">
    <property type="component" value="Unassembled WGS sequence"/>
</dbReference>
<proteinExistence type="predicted"/>
<feature type="coiled-coil region" evidence="1">
    <location>
        <begin position="240"/>
        <end position="413"/>
    </location>
</feature>
<dbReference type="InterPro" id="IPR007055">
    <property type="entry name" value="BON_dom"/>
</dbReference>
<dbReference type="Gene3D" id="3.40.1520.20">
    <property type="match status" value="1"/>
</dbReference>
<evidence type="ECO:0000256" key="1">
    <source>
        <dbReference type="SAM" id="Coils"/>
    </source>
</evidence>
<evidence type="ECO:0000313" key="4">
    <source>
        <dbReference type="Proteomes" id="UP000245539"/>
    </source>
</evidence>
<dbReference type="Pfam" id="PF04972">
    <property type="entry name" value="BON"/>
    <property type="match status" value="2"/>
</dbReference>
<dbReference type="OrthoDB" id="5525824at2"/>
<comment type="caution">
    <text evidence="3">The sequence shown here is derived from an EMBL/GenBank/DDBJ whole genome shotgun (WGS) entry which is preliminary data.</text>
</comment>
<dbReference type="AlphaFoldDB" id="A0A317CVL5"/>
<dbReference type="PANTHER" id="PTHR12239">
    <property type="entry name" value="PROTEIN CBG20215-RELATED"/>
    <property type="match status" value="1"/>
</dbReference>
<feature type="domain" description="BON" evidence="2">
    <location>
        <begin position="117"/>
        <end position="157"/>
    </location>
</feature>
<dbReference type="RefSeq" id="WP_109836038.1">
    <property type="nucleotide sequence ID" value="NZ_QGKM01000004.1"/>
</dbReference>
<organism evidence="3 4">
    <name type="scientific">Leucothrix pacifica</name>
    <dbReference type="NCBI Taxonomy" id="1247513"/>
    <lineage>
        <taxon>Bacteria</taxon>
        <taxon>Pseudomonadati</taxon>
        <taxon>Pseudomonadota</taxon>
        <taxon>Gammaproteobacteria</taxon>
        <taxon>Thiotrichales</taxon>
        <taxon>Thiotrichaceae</taxon>
        <taxon>Leucothrix</taxon>
    </lineage>
</organism>
<accession>A0A317CVL5</accession>
<feature type="domain" description="BON" evidence="2">
    <location>
        <begin position="45"/>
        <end position="106"/>
    </location>
</feature>
<name>A0A317CVL5_9GAMM</name>